<feature type="domain" description="DUF3447" evidence="2">
    <location>
        <begin position="204"/>
        <end position="279"/>
    </location>
</feature>
<reference evidence="3" key="1">
    <citation type="submission" date="2006-10" db="EMBL/GenBank/DDBJ databases">
        <authorList>
            <person name="Amadeo P."/>
            <person name="Zhao Q."/>
            <person name="Wortman J."/>
            <person name="Fraser-Liggett C."/>
            <person name="Carlton J."/>
        </authorList>
    </citation>
    <scope>NUCLEOTIDE SEQUENCE</scope>
    <source>
        <strain evidence="3">G3</strain>
    </source>
</reference>
<evidence type="ECO:0000259" key="2">
    <source>
        <dbReference type="Pfam" id="PF11929"/>
    </source>
</evidence>
<feature type="repeat" description="ANK" evidence="1">
    <location>
        <begin position="454"/>
        <end position="483"/>
    </location>
</feature>
<dbReference type="Pfam" id="PF12796">
    <property type="entry name" value="Ank_2"/>
    <property type="match status" value="1"/>
</dbReference>
<dbReference type="InterPro" id="IPR020683">
    <property type="entry name" value="DUF3447"/>
</dbReference>
<proteinExistence type="predicted"/>
<dbReference type="VEuPathDB" id="TrichDB:TVAG_102320"/>
<dbReference type="KEGG" id="tva:4767407"/>
<dbReference type="Pfam" id="PF11929">
    <property type="entry name" value="DUF3447"/>
    <property type="match status" value="1"/>
</dbReference>
<sequence>MGSTMQANLHDEIMKQFGDYDNVYSQLYRLKSFDEEIIDELFQDINKILIVTKIDLPVQLLSKISIMAAYNNRYLRSYWTLFKKIYSKYNPKPANFLSSIFKYLFYREYNKYWDEESKEAVERYQSDEFSSFLIGDDLYHYTIYHAIVNDDLNILIPITEEDYFDKDQMITTGFFPFSSCGYFLLELCSYYGSVNCFKFFLTKFNPRITQKCLQFSFLGGNKEIISECLKNKQPDKETMKSAIISHNVDFVTYLMNEHKLNIDVEYCCKFNNLQAFAVYLDESEDININNCFIYSPWFGIPDLCVYLIEHGADVNTKDGRKNNAFFKAQDPLTIQTMEVLLNNGIDYKAVDWRGQTILHVFVARNMYEQAKLLLEKCQDINVNAVDKYKITPLLASAARGSPEIIELLLSHGANVNAQDVSGETALEKAMSTSNLEVIKLLISHGAYVNIQDDYGKTALQIAAQKNCKEVIEFLTSQGINFNE</sequence>
<feature type="repeat" description="ANK" evidence="1">
    <location>
        <begin position="388"/>
        <end position="420"/>
    </location>
</feature>
<dbReference type="InterPro" id="IPR036770">
    <property type="entry name" value="Ankyrin_rpt-contain_sf"/>
</dbReference>
<dbReference type="EMBL" id="DS113356">
    <property type="protein sequence ID" value="EAY09483.1"/>
    <property type="molecule type" value="Genomic_DNA"/>
</dbReference>
<dbReference type="SUPFAM" id="SSF48403">
    <property type="entry name" value="Ankyrin repeat"/>
    <property type="match status" value="2"/>
</dbReference>
<dbReference type="eggNOG" id="KOG0504">
    <property type="taxonomic scope" value="Eukaryota"/>
</dbReference>
<evidence type="ECO:0000256" key="1">
    <source>
        <dbReference type="PROSITE-ProRule" id="PRU00023"/>
    </source>
</evidence>
<dbReference type="AlphaFoldDB" id="A2ECT8"/>
<reference evidence="3" key="2">
    <citation type="journal article" date="2007" name="Science">
        <title>Draft genome sequence of the sexually transmitted pathogen Trichomonas vaginalis.</title>
        <authorList>
            <person name="Carlton J.M."/>
            <person name="Hirt R.P."/>
            <person name="Silva J.C."/>
            <person name="Delcher A.L."/>
            <person name="Schatz M."/>
            <person name="Zhao Q."/>
            <person name="Wortman J.R."/>
            <person name="Bidwell S.L."/>
            <person name="Alsmark U.C.M."/>
            <person name="Besteiro S."/>
            <person name="Sicheritz-Ponten T."/>
            <person name="Noel C.J."/>
            <person name="Dacks J.B."/>
            <person name="Foster P.G."/>
            <person name="Simillion C."/>
            <person name="Van de Peer Y."/>
            <person name="Miranda-Saavedra D."/>
            <person name="Barton G.J."/>
            <person name="Westrop G.D."/>
            <person name="Mueller S."/>
            <person name="Dessi D."/>
            <person name="Fiori P.L."/>
            <person name="Ren Q."/>
            <person name="Paulsen I."/>
            <person name="Zhang H."/>
            <person name="Bastida-Corcuera F.D."/>
            <person name="Simoes-Barbosa A."/>
            <person name="Brown M.T."/>
            <person name="Hayes R.D."/>
            <person name="Mukherjee M."/>
            <person name="Okumura C.Y."/>
            <person name="Schneider R."/>
            <person name="Smith A.J."/>
            <person name="Vanacova S."/>
            <person name="Villalvazo M."/>
            <person name="Haas B.J."/>
            <person name="Pertea M."/>
            <person name="Feldblyum T.V."/>
            <person name="Utterback T.R."/>
            <person name="Shu C.L."/>
            <person name="Osoegawa K."/>
            <person name="de Jong P.J."/>
            <person name="Hrdy I."/>
            <person name="Horvathova L."/>
            <person name="Zubacova Z."/>
            <person name="Dolezal P."/>
            <person name="Malik S.B."/>
            <person name="Logsdon J.M. Jr."/>
            <person name="Henze K."/>
            <person name="Gupta A."/>
            <person name="Wang C.C."/>
            <person name="Dunne R.L."/>
            <person name="Upcroft J.A."/>
            <person name="Upcroft P."/>
            <person name="White O."/>
            <person name="Salzberg S.L."/>
            <person name="Tang P."/>
            <person name="Chiu C.-H."/>
            <person name="Lee Y.-S."/>
            <person name="Embley T.M."/>
            <person name="Coombs G.H."/>
            <person name="Mottram J.C."/>
            <person name="Tachezy J."/>
            <person name="Fraser-Liggett C.M."/>
            <person name="Johnson P.J."/>
        </authorList>
    </citation>
    <scope>NUCLEOTIDE SEQUENCE [LARGE SCALE GENOMIC DNA]</scope>
    <source>
        <strain evidence="3">G3</strain>
    </source>
</reference>
<dbReference type="Pfam" id="PF13637">
    <property type="entry name" value="Ank_4"/>
    <property type="match status" value="1"/>
</dbReference>
<accession>A2ECT8</accession>
<dbReference type="PANTHER" id="PTHR24182:SF13">
    <property type="entry name" value="LD18443P"/>
    <property type="match status" value="1"/>
</dbReference>
<dbReference type="STRING" id="5722.A2ECT8"/>
<dbReference type="Proteomes" id="UP000001542">
    <property type="component" value="Unassembled WGS sequence"/>
</dbReference>
<organism evidence="3 4">
    <name type="scientific">Trichomonas vaginalis (strain ATCC PRA-98 / G3)</name>
    <dbReference type="NCBI Taxonomy" id="412133"/>
    <lineage>
        <taxon>Eukaryota</taxon>
        <taxon>Metamonada</taxon>
        <taxon>Parabasalia</taxon>
        <taxon>Trichomonadida</taxon>
        <taxon>Trichomonadidae</taxon>
        <taxon>Trichomonas</taxon>
    </lineage>
</organism>
<dbReference type="OrthoDB" id="10257049at2759"/>
<keyword evidence="4" id="KW-1185">Reference proteome</keyword>
<dbReference type="InParanoid" id="A2ECT8"/>
<evidence type="ECO:0000313" key="4">
    <source>
        <dbReference type="Proteomes" id="UP000001542"/>
    </source>
</evidence>
<dbReference type="Gene3D" id="1.25.40.20">
    <property type="entry name" value="Ankyrin repeat-containing domain"/>
    <property type="match status" value="1"/>
</dbReference>
<dbReference type="RefSeq" id="XP_001321706.1">
    <property type="nucleotide sequence ID" value="XM_001321671.1"/>
</dbReference>
<dbReference type="SMART" id="SM00248">
    <property type="entry name" value="ANK"/>
    <property type="match status" value="5"/>
</dbReference>
<dbReference type="VEuPathDB" id="TrichDB:TVAGG3_0563880"/>
<feature type="repeat" description="ANK" evidence="1">
    <location>
        <begin position="421"/>
        <end position="453"/>
    </location>
</feature>
<dbReference type="PROSITE" id="PS50088">
    <property type="entry name" value="ANK_REPEAT"/>
    <property type="match status" value="3"/>
</dbReference>
<keyword evidence="1" id="KW-0040">ANK repeat</keyword>
<gene>
    <name evidence="3" type="ORF">TVAG_102320</name>
</gene>
<dbReference type="PROSITE" id="PS50297">
    <property type="entry name" value="ANK_REP_REGION"/>
    <property type="match status" value="3"/>
</dbReference>
<dbReference type="PANTHER" id="PTHR24182">
    <property type="entry name" value="ANKYRIN REPEAT AND SOCS BOX CONTAINING 4"/>
    <property type="match status" value="1"/>
</dbReference>
<dbReference type="InterPro" id="IPR002110">
    <property type="entry name" value="Ankyrin_rpt"/>
</dbReference>
<name>A2ECT8_TRIV3</name>
<dbReference type="SMR" id="A2ECT8"/>
<protein>
    <recommendedName>
        <fullName evidence="2">DUF3447 domain-containing protein</fullName>
    </recommendedName>
</protein>
<evidence type="ECO:0000313" key="3">
    <source>
        <dbReference type="EMBL" id="EAY09483.1"/>
    </source>
</evidence>